<feature type="compositionally biased region" description="Basic and acidic residues" evidence="1">
    <location>
        <begin position="11"/>
        <end position="20"/>
    </location>
</feature>
<name>A0AAV7NXW2_PLEWA</name>
<dbReference type="AlphaFoldDB" id="A0AAV7NXW2"/>
<gene>
    <name evidence="2" type="ORF">NDU88_008086</name>
</gene>
<sequence length="112" mass="12827">MSCAKTRKERSRREESQEKIACRMSRVMRRGGTGHPHLREAVPEKTEEDEEKETMGQRHRGKQRVSIDRKTKGRVTDEEASHVPGTAWLIKVRERAGEGRELLGGGRRLVGH</sequence>
<protein>
    <submittedName>
        <fullName evidence="2">Uncharacterized protein</fullName>
    </submittedName>
</protein>
<organism evidence="2 3">
    <name type="scientific">Pleurodeles waltl</name>
    <name type="common">Iberian ribbed newt</name>
    <dbReference type="NCBI Taxonomy" id="8319"/>
    <lineage>
        <taxon>Eukaryota</taxon>
        <taxon>Metazoa</taxon>
        <taxon>Chordata</taxon>
        <taxon>Craniata</taxon>
        <taxon>Vertebrata</taxon>
        <taxon>Euteleostomi</taxon>
        <taxon>Amphibia</taxon>
        <taxon>Batrachia</taxon>
        <taxon>Caudata</taxon>
        <taxon>Salamandroidea</taxon>
        <taxon>Salamandridae</taxon>
        <taxon>Pleurodelinae</taxon>
        <taxon>Pleurodeles</taxon>
    </lineage>
</organism>
<reference evidence="2" key="1">
    <citation type="journal article" date="2022" name="bioRxiv">
        <title>Sequencing and chromosome-scale assembly of the giantPleurodeles waltlgenome.</title>
        <authorList>
            <person name="Brown T."/>
            <person name="Elewa A."/>
            <person name="Iarovenko S."/>
            <person name="Subramanian E."/>
            <person name="Araus A.J."/>
            <person name="Petzold A."/>
            <person name="Susuki M."/>
            <person name="Suzuki K.-i.T."/>
            <person name="Hayashi T."/>
            <person name="Toyoda A."/>
            <person name="Oliveira C."/>
            <person name="Osipova E."/>
            <person name="Leigh N.D."/>
            <person name="Simon A."/>
            <person name="Yun M.H."/>
        </authorList>
    </citation>
    <scope>NUCLEOTIDE SEQUENCE</scope>
    <source>
        <strain evidence="2">20211129_DDA</strain>
        <tissue evidence="2">Liver</tissue>
    </source>
</reference>
<dbReference type="EMBL" id="JANPWB010000012">
    <property type="protein sequence ID" value="KAJ1119902.1"/>
    <property type="molecule type" value="Genomic_DNA"/>
</dbReference>
<feature type="region of interest" description="Disordered" evidence="1">
    <location>
        <begin position="27"/>
        <end position="81"/>
    </location>
</feature>
<feature type="compositionally biased region" description="Basic and acidic residues" evidence="1">
    <location>
        <begin position="65"/>
        <end position="81"/>
    </location>
</feature>
<keyword evidence="3" id="KW-1185">Reference proteome</keyword>
<evidence type="ECO:0000256" key="1">
    <source>
        <dbReference type="SAM" id="MobiDB-lite"/>
    </source>
</evidence>
<proteinExistence type="predicted"/>
<feature type="region of interest" description="Disordered" evidence="1">
    <location>
        <begin position="1"/>
        <end position="20"/>
    </location>
</feature>
<dbReference type="Proteomes" id="UP001066276">
    <property type="component" value="Chromosome 8"/>
</dbReference>
<comment type="caution">
    <text evidence="2">The sequence shown here is derived from an EMBL/GenBank/DDBJ whole genome shotgun (WGS) entry which is preliminary data.</text>
</comment>
<evidence type="ECO:0000313" key="3">
    <source>
        <dbReference type="Proteomes" id="UP001066276"/>
    </source>
</evidence>
<evidence type="ECO:0000313" key="2">
    <source>
        <dbReference type="EMBL" id="KAJ1119902.1"/>
    </source>
</evidence>
<feature type="compositionally biased region" description="Basic residues" evidence="1">
    <location>
        <begin position="1"/>
        <end position="10"/>
    </location>
</feature>
<accession>A0AAV7NXW2</accession>